<geneLocation type="plasmid" evidence="6 7">
    <name>unnamed</name>
</geneLocation>
<accession>A0AAD0SBJ4</accession>
<evidence type="ECO:0000259" key="5">
    <source>
        <dbReference type="PROSITE" id="PS50977"/>
    </source>
</evidence>
<dbReference type="RefSeq" id="WP_118870437.1">
    <property type="nucleotide sequence ID" value="NZ_CP022760.1"/>
</dbReference>
<name>A0AAD0SBJ4_RALSL</name>
<dbReference type="Proteomes" id="UP000261758">
    <property type="component" value="Plasmid unnamed"/>
</dbReference>
<gene>
    <name evidence="6" type="ORF">CJO77_20695</name>
</gene>
<dbReference type="SUPFAM" id="SSF46689">
    <property type="entry name" value="Homeodomain-like"/>
    <property type="match status" value="1"/>
</dbReference>
<feature type="DNA-binding region" description="H-T-H motif" evidence="4">
    <location>
        <begin position="33"/>
        <end position="52"/>
    </location>
</feature>
<evidence type="ECO:0000256" key="4">
    <source>
        <dbReference type="PROSITE-ProRule" id="PRU00335"/>
    </source>
</evidence>
<dbReference type="GO" id="GO:0003677">
    <property type="term" value="F:DNA binding"/>
    <property type="evidence" value="ECO:0007669"/>
    <property type="project" value="UniProtKB-UniRule"/>
</dbReference>
<keyword evidence="6" id="KW-0614">Plasmid</keyword>
<protein>
    <submittedName>
        <fullName evidence="6">Transcriptional regulator, tetr family protein</fullName>
    </submittedName>
</protein>
<dbReference type="PROSITE" id="PS50977">
    <property type="entry name" value="HTH_TETR_2"/>
    <property type="match status" value="1"/>
</dbReference>
<keyword evidence="1" id="KW-0805">Transcription regulation</keyword>
<organism evidence="6 7">
    <name type="scientific">Ralstonia solanacearum</name>
    <name type="common">Pseudomonas solanacearum</name>
    <dbReference type="NCBI Taxonomy" id="305"/>
    <lineage>
        <taxon>Bacteria</taxon>
        <taxon>Pseudomonadati</taxon>
        <taxon>Pseudomonadota</taxon>
        <taxon>Betaproteobacteria</taxon>
        <taxon>Burkholderiales</taxon>
        <taxon>Burkholderiaceae</taxon>
        <taxon>Ralstonia</taxon>
        <taxon>Ralstonia solanacearum species complex</taxon>
    </lineage>
</organism>
<dbReference type="Gene3D" id="1.10.10.60">
    <property type="entry name" value="Homeodomain-like"/>
    <property type="match status" value="1"/>
</dbReference>
<proteinExistence type="predicted"/>
<reference evidence="6 7" key="1">
    <citation type="submission" date="2017-08" db="EMBL/GenBank/DDBJ databases">
        <title>Genome sequences of Ralstonia solanacearum Species Complex (RSSC) isolated from Potato bacterial wilts in Korea.</title>
        <authorList>
            <person name="Cho H."/>
            <person name="Song E.-S."/>
            <person name="Lee Y.K."/>
            <person name="Lee S."/>
            <person name="Lee S.-W."/>
            <person name="Jo A."/>
            <person name="Kim J.-G."/>
            <person name="Hwang I."/>
        </authorList>
    </citation>
    <scope>NUCLEOTIDE SEQUENCE [LARGE SCALE GENOMIC DNA]</scope>
    <source>
        <strain evidence="6 7">T98</strain>
        <plasmid evidence="6 7">unnamed</plasmid>
    </source>
</reference>
<evidence type="ECO:0000313" key="7">
    <source>
        <dbReference type="Proteomes" id="UP000261758"/>
    </source>
</evidence>
<evidence type="ECO:0000256" key="1">
    <source>
        <dbReference type="ARBA" id="ARBA00023015"/>
    </source>
</evidence>
<evidence type="ECO:0000256" key="3">
    <source>
        <dbReference type="ARBA" id="ARBA00023163"/>
    </source>
</evidence>
<keyword evidence="2 4" id="KW-0238">DNA-binding</keyword>
<dbReference type="PANTHER" id="PTHR47506:SF7">
    <property type="entry name" value="TRANSCRIPTIONAL REGULATORY PROTEIN"/>
    <property type="match status" value="1"/>
</dbReference>
<dbReference type="InterPro" id="IPR009057">
    <property type="entry name" value="Homeodomain-like_sf"/>
</dbReference>
<evidence type="ECO:0000313" key="6">
    <source>
        <dbReference type="EMBL" id="AXV83967.1"/>
    </source>
</evidence>
<keyword evidence="3" id="KW-0804">Transcription</keyword>
<feature type="domain" description="HTH tetR-type" evidence="5">
    <location>
        <begin position="10"/>
        <end position="70"/>
    </location>
</feature>
<sequence>MNHALGSRKKETRQRIVDVAARAIRSHGYAGVRAAEVMKTAGLTHGGVYTHFESHDALLMEALGCANRDIAAKAAHVAQQRTSAEISEFHCLVEVYLADQHLSSLENGCPTAARGINDARATTHRGHAVSASRVAPCCGEYGRGIARRLVATRPRVRR</sequence>
<dbReference type="EMBL" id="CP022760">
    <property type="protein sequence ID" value="AXV83967.1"/>
    <property type="molecule type" value="Genomic_DNA"/>
</dbReference>
<dbReference type="AlphaFoldDB" id="A0AAD0SBJ4"/>
<dbReference type="Pfam" id="PF00440">
    <property type="entry name" value="TetR_N"/>
    <property type="match status" value="1"/>
</dbReference>
<dbReference type="PRINTS" id="PR00455">
    <property type="entry name" value="HTHTETR"/>
</dbReference>
<evidence type="ECO:0000256" key="2">
    <source>
        <dbReference type="ARBA" id="ARBA00023125"/>
    </source>
</evidence>
<dbReference type="PANTHER" id="PTHR47506">
    <property type="entry name" value="TRANSCRIPTIONAL REGULATORY PROTEIN"/>
    <property type="match status" value="1"/>
</dbReference>
<dbReference type="InterPro" id="IPR001647">
    <property type="entry name" value="HTH_TetR"/>
</dbReference>
<dbReference type="Gene3D" id="1.10.357.10">
    <property type="entry name" value="Tetracycline Repressor, domain 2"/>
    <property type="match status" value="1"/>
</dbReference>